<dbReference type="AlphaFoldDB" id="A0A7W7CT92"/>
<reference evidence="2 3" key="1">
    <citation type="submission" date="2020-08" db="EMBL/GenBank/DDBJ databases">
        <title>Sequencing the genomes of 1000 actinobacteria strains.</title>
        <authorList>
            <person name="Klenk H.-P."/>
        </authorList>
    </citation>
    <scope>NUCLEOTIDE SEQUENCE [LARGE SCALE GENOMIC DNA]</scope>
    <source>
        <strain evidence="2 3">DSM 45518</strain>
    </source>
</reference>
<gene>
    <name evidence="2" type="ORF">BKA14_002704</name>
</gene>
<keyword evidence="3" id="KW-1185">Reference proteome</keyword>
<evidence type="ECO:0000313" key="3">
    <source>
        <dbReference type="Proteomes" id="UP000542742"/>
    </source>
</evidence>
<organism evidence="2 3">
    <name type="scientific">Paractinoplanes abujensis</name>
    <dbReference type="NCBI Taxonomy" id="882441"/>
    <lineage>
        <taxon>Bacteria</taxon>
        <taxon>Bacillati</taxon>
        <taxon>Actinomycetota</taxon>
        <taxon>Actinomycetes</taxon>
        <taxon>Micromonosporales</taxon>
        <taxon>Micromonosporaceae</taxon>
        <taxon>Paractinoplanes</taxon>
    </lineage>
</organism>
<feature type="region of interest" description="Disordered" evidence="1">
    <location>
        <begin position="32"/>
        <end position="67"/>
    </location>
</feature>
<evidence type="ECO:0000256" key="1">
    <source>
        <dbReference type="SAM" id="MobiDB-lite"/>
    </source>
</evidence>
<sequence length="67" mass="7393">MMIHPDLMLTLANEHHRELIAERDRARLLTSARAARKARRAAKNSAARGRPTGSLSSCEPYVAAPAR</sequence>
<proteinExistence type="predicted"/>
<accession>A0A7W7CT92</accession>
<name>A0A7W7CT92_9ACTN</name>
<dbReference type="Proteomes" id="UP000542742">
    <property type="component" value="Unassembled WGS sequence"/>
</dbReference>
<comment type="caution">
    <text evidence="2">The sequence shown here is derived from an EMBL/GenBank/DDBJ whole genome shotgun (WGS) entry which is preliminary data.</text>
</comment>
<protein>
    <submittedName>
        <fullName evidence="2">Uncharacterized protein</fullName>
    </submittedName>
</protein>
<evidence type="ECO:0000313" key="2">
    <source>
        <dbReference type="EMBL" id="MBB4692556.1"/>
    </source>
</evidence>
<dbReference type="EMBL" id="JACHMF010000001">
    <property type="protein sequence ID" value="MBB4692556.1"/>
    <property type="molecule type" value="Genomic_DNA"/>
</dbReference>
<dbReference type="RefSeq" id="WP_184951259.1">
    <property type="nucleotide sequence ID" value="NZ_BOMC01000064.1"/>
</dbReference>